<dbReference type="Proteomes" id="UP001299608">
    <property type="component" value="Unassembled WGS sequence"/>
</dbReference>
<protein>
    <recommendedName>
        <fullName evidence="5">PepSY domain-containing protein</fullName>
    </recommendedName>
</protein>
<dbReference type="EMBL" id="JAKNGE010000001">
    <property type="protein sequence ID" value="MCG4744070.1"/>
    <property type="molecule type" value="Genomic_DNA"/>
</dbReference>
<evidence type="ECO:0000313" key="4">
    <source>
        <dbReference type="Proteomes" id="UP001299608"/>
    </source>
</evidence>
<accession>A0AAW5BPT7</accession>
<evidence type="ECO:0000313" key="2">
    <source>
        <dbReference type="EMBL" id="NSJ47577.1"/>
    </source>
</evidence>
<keyword evidence="3" id="KW-1185">Reference proteome</keyword>
<organism evidence="1 4">
    <name type="scientific">Enterocloster aldenensis</name>
    <dbReference type="NCBI Taxonomy" id="358742"/>
    <lineage>
        <taxon>Bacteria</taxon>
        <taxon>Bacillati</taxon>
        <taxon>Bacillota</taxon>
        <taxon>Clostridia</taxon>
        <taxon>Lachnospirales</taxon>
        <taxon>Lachnospiraceae</taxon>
        <taxon>Enterocloster</taxon>
    </lineage>
</organism>
<dbReference type="EMBL" id="JAAITT010000003">
    <property type="protein sequence ID" value="NSJ47577.1"/>
    <property type="molecule type" value="Genomic_DNA"/>
</dbReference>
<dbReference type="RefSeq" id="WP_165640680.1">
    <property type="nucleotide sequence ID" value="NZ_JAAITT010000003.1"/>
</dbReference>
<evidence type="ECO:0000313" key="3">
    <source>
        <dbReference type="Proteomes" id="UP000669239"/>
    </source>
</evidence>
<dbReference type="AlphaFoldDB" id="A0AAW5BPT7"/>
<evidence type="ECO:0008006" key="5">
    <source>
        <dbReference type="Google" id="ProtNLM"/>
    </source>
</evidence>
<name>A0AAW5BPT7_9FIRM</name>
<comment type="caution">
    <text evidence="1">The sequence shown here is derived from an EMBL/GenBank/DDBJ whole genome shotgun (WGS) entry which is preliminary data.</text>
</comment>
<dbReference type="Proteomes" id="UP000669239">
    <property type="component" value="Unassembled WGS sequence"/>
</dbReference>
<gene>
    <name evidence="2" type="ORF">G5B36_02540</name>
    <name evidence="1" type="ORF">L0N08_01430</name>
</gene>
<reference evidence="2 3" key="1">
    <citation type="journal article" date="2020" name="Cell Host Microbe">
        <title>Functional and Genomic Variation between Human-Derived Isolates of Lachnospiraceae Reveals Inter- and Intra-Species Diversity.</title>
        <authorList>
            <person name="Sorbara M.T."/>
            <person name="Littmann E.R."/>
            <person name="Fontana E."/>
            <person name="Moody T.U."/>
            <person name="Kohout C.E."/>
            <person name="Gjonbalaj M."/>
            <person name="Eaton V."/>
            <person name="Seok R."/>
            <person name="Leiner I.M."/>
            <person name="Pamer E.G."/>
        </authorList>
    </citation>
    <scope>NUCLEOTIDE SEQUENCE [LARGE SCALE GENOMIC DNA]</scope>
    <source>
        <strain evidence="2 3">MSK.1.17</strain>
    </source>
</reference>
<proteinExistence type="predicted"/>
<evidence type="ECO:0000313" key="1">
    <source>
        <dbReference type="EMBL" id="MCG4744070.1"/>
    </source>
</evidence>
<sequence>MNYPLPNEPWKPVNIAEIPDLEAQLAAAKGTPEYGTLKSQYDGPDHGIDYHDETGKFTIAVGWHVDTSGNIVRD</sequence>
<reference evidence="1" key="3">
    <citation type="submission" date="2022-01" db="EMBL/GenBank/DDBJ databases">
        <title>Collection of gut derived symbiotic bacterial strains cultured from healthy donors.</title>
        <authorList>
            <person name="Lin H."/>
            <person name="Kohout C."/>
            <person name="Waligurski E."/>
            <person name="Pamer E.G."/>
        </authorList>
    </citation>
    <scope>NUCLEOTIDE SEQUENCE</scope>
    <source>
        <strain evidence="1">DFI.6.55</strain>
    </source>
</reference>
<reference evidence="2" key="2">
    <citation type="submission" date="2020-02" db="EMBL/GenBank/DDBJ databases">
        <authorList>
            <person name="Littmann E."/>
            <person name="Sorbara M."/>
        </authorList>
    </citation>
    <scope>NUCLEOTIDE SEQUENCE</scope>
    <source>
        <strain evidence="2">MSK.1.17</strain>
    </source>
</reference>